<dbReference type="Pfam" id="PF08281">
    <property type="entry name" value="Sigma70_r4_2"/>
    <property type="match status" value="1"/>
</dbReference>
<evidence type="ECO:0000259" key="9">
    <source>
        <dbReference type="Pfam" id="PF04542"/>
    </source>
</evidence>
<dbReference type="SUPFAM" id="SSF88946">
    <property type="entry name" value="Sigma2 domain of RNA polymerase sigma factors"/>
    <property type="match status" value="1"/>
</dbReference>
<comment type="function">
    <text evidence="7">Sigma factors are initiation factors that promote the attachment of RNA polymerase to specific initiation sites and are then released. Sigma-S contributes to the protection against external stress, thus playing a role in cellular fitness and survival.</text>
</comment>
<name>A0A9D1VT64_9FIRM</name>
<dbReference type="EMBL" id="DXFD01000005">
    <property type="protein sequence ID" value="HIX46110.1"/>
    <property type="molecule type" value="Genomic_DNA"/>
</dbReference>
<feature type="domain" description="RNA polymerase sigma factor 70 region 4 type 2" evidence="10">
    <location>
        <begin position="137"/>
        <end position="179"/>
    </location>
</feature>
<keyword evidence="4" id="KW-0731">Sigma factor</keyword>
<dbReference type="GO" id="GO:0006352">
    <property type="term" value="P:DNA-templated transcription initiation"/>
    <property type="evidence" value="ECO:0007669"/>
    <property type="project" value="InterPro"/>
</dbReference>
<dbReference type="SUPFAM" id="SSF46894">
    <property type="entry name" value="C-terminal effector domain of the bipartite response regulators"/>
    <property type="match status" value="1"/>
</dbReference>
<evidence type="ECO:0000256" key="1">
    <source>
        <dbReference type="ARBA" id="ARBA00007788"/>
    </source>
</evidence>
<dbReference type="Pfam" id="PF04542">
    <property type="entry name" value="Sigma70_r2"/>
    <property type="match status" value="1"/>
</dbReference>
<dbReference type="InterPro" id="IPR039425">
    <property type="entry name" value="RNA_pol_sigma-70-like"/>
</dbReference>
<dbReference type="InterPro" id="IPR013325">
    <property type="entry name" value="RNA_pol_sigma_r2"/>
</dbReference>
<accession>A0A9D1VT64</accession>
<dbReference type="GO" id="GO:0016987">
    <property type="term" value="F:sigma factor activity"/>
    <property type="evidence" value="ECO:0007669"/>
    <property type="project" value="UniProtKB-KW"/>
</dbReference>
<evidence type="ECO:0000313" key="11">
    <source>
        <dbReference type="EMBL" id="HIX46110.1"/>
    </source>
</evidence>
<evidence type="ECO:0000313" key="12">
    <source>
        <dbReference type="Proteomes" id="UP000824249"/>
    </source>
</evidence>
<evidence type="ECO:0000256" key="2">
    <source>
        <dbReference type="ARBA" id="ARBA00021245"/>
    </source>
</evidence>
<feature type="region of interest" description="Disordered" evidence="8">
    <location>
        <begin position="162"/>
        <end position="196"/>
    </location>
</feature>
<dbReference type="InterPro" id="IPR014284">
    <property type="entry name" value="RNA_pol_sigma-70_dom"/>
</dbReference>
<dbReference type="InterPro" id="IPR013249">
    <property type="entry name" value="RNA_pol_sigma70_r4_t2"/>
</dbReference>
<gene>
    <name evidence="11" type="ORF">H9737_00285</name>
</gene>
<comment type="similarity">
    <text evidence="1">Belongs to the sigma-70 factor family.</text>
</comment>
<dbReference type="PANTHER" id="PTHR43133">
    <property type="entry name" value="RNA POLYMERASE ECF-TYPE SIGMA FACTO"/>
    <property type="match status" value="1"/>
</dbReference>
<reference evidence="11" key="2">
    <citation type="submission" date="2021-04" db="EMBL/GenBank/DDBJ databases">
        <authorList>
            <person name="Gilroy R."/>
        </authorList>
    </citation>
    <scope>NUCLEOTIDE SEQUENCE</scope>
    <source>
        <strain evidence="11">26628</strain>
    </source>
</reference>
<dbReference type="InterPro" id="IPR036388">
    <property type="entry name" value="WH-like_DNA-bd_sf"/>
</dbReference>
<sequence length="196" mass="21257">MSDESLALAAQQGDKAAAEELLRRYKNVVRGVARSFFLAGGDAEDLAQEGMIGLYRAVTDFKEGGLSFKNFAYLCIQRRIIGAVRSAARLKNAPLNRAVPLPPENEAEGALYAAEDPEALLIGDEERSEFLEKLRGALSPAEYRALTLYMEGLSIAEIAARERRSEKSADNAVQRAKRKAAALLGGGTNGQGRSRR</sequence>
<keyword evidence="6" id="KW-0804">Transcription</keyword>
<dbReference type="AlphaFoldDB" id="A0A9D1VT64"/>
<dbReference type="Gene3D" id="1.10.1740.10">
    <property type="match status" value="1"/>
</dbReference>
<dbReference type="InterPro" id="IPR007627">
    <property type="entry name" value="RNA_pol_sigma70_r2"/>
</dbReference>
<evidence type="ECO:0000256" key="5">
    <source>
        <dbReference type="ARBA" id="ARBA00023125"/>
    </source>
</evidence>
<dbReference type="GO" id="GO:0003677">
    <property type="term" value="F:DNA binding"/>
    <property type="evidence" value="ECO:0007669"/>
    <property type="project" value="UniProtKB-KW"/>
</dbReference>
<dbReference type="NCBIfam" id="TIGR02937">
    <property type="entry name" value="sigma70-ECF"/>
    <property type="match status" value="1"/>
</dbReference>
<dbReference type="Gene3D" id="1.10.10.10">
    <property type="entry name" value="Winged helix-like DNA-binding domain superfamily/Winged helix DNA-binding domain"/>
    <property type="match status" value="1"/>
</dbReference>
<protein>
    <recommendedName>
        <fullName evidence="2">RNA polymerase sigma factor SigS</fullName>
    </recommendedName>
</protein>
<reference evidence="11" key="1">
    <citation type="journal article" date="2021" name="PeerJ">
        <title>Extensive microbial diversity within the chicken gut microbiome revealed by metagenomics and culture.</title>
        <authorList>
            <person name="Gilroy R."/>
            <person name="Ravi A."/>
            <person name="Getino M."/>
            <person name="Pursley I."/>
            <person name="Horton D.L."/>
            <person name="Alikhan N.F."/>
            <person name="Baker D."/>
            <person name="Gharbi K."/>
            <person name="Hall N."/>
            <person name="Watson M."/>
            <person name="Adriaenssens E.M."/>
            <person name="Foster-Nyarko E."/>
            <person name="Jarju S."/>
            <person name="Secka A."/>
            <person name="Antonio M."/>
            <person name="Oren A."/>
            <person name="Chaudhuri R.R."/>
            <person name="La Ragione R."/>
            <person name="Hildebrand F."/>
            <person name="Pallen M.J."/>
        </authorList>
    </citation>
    <scope>NUCLEOTIDE SEQUENCE</scope>
    <source>
        <strain evidence="11">26628</strain>
    </source>
</reference>
<dbReference type="PANTHER" id="PTHR43133:SF8">
    <property type="entry name" value="RNA POLYMERASE SIGMA FACTOR HI_1459-RELATED"/>
    <property type="match status" value="1"/>
</dbReference>
<evidence type="ECO:0000256" key="8">
    <source>
        <dbReference type="SAM" id="MobiDB-lite"/>
    </source>
</evidence>
<evidence type="ECO:0000256" key="6">
    <source>
        <dbReference type="ARBA" id="ARBA00023163"/>
    </source>
</evidence>
<organism evidence="11 12">
    <name type="scientific">Candidatus Borkfalkia faecigallinarum</name>
    <dbReference type="NCBI Taxonomy" id="2838509"/>
    <lineage>
        <taxon>Bacteria</taxon>
        <taxon>Bacillati</taxon>
        <taxon>Bacillota</taxon>
        <taxon>Clostridia</taxon>
        <taxon>Christensenellales</taxon>
        <taxon>Christensenellaceae</taxon>
        <taxon>Candidatus Borkfalkia</taxon>
    </lineage>
</organism>
<proteinExistence type="inferred from homology"/>
<comment type="caution">
    <text evidence="11">The sequence shown here is derived from an EMBL/GenBank/DDBJ whole genome shotgun (WGS) entry which is preliminary data.</text>
</comment>
<evidence type="ECO:0000256" key="7">
    <source>
        <dbReference type="ARBA" id="ARBA00024701"/>
    </source>
</evidence>
<feature type="domain" description="RNA polymerase sigma-70 region 2" evidence="9">
    <location>
        <begin position="21"/>
        <end position="89"/>
    </location>
</feature>
<dbReference type="InterPro" id="IPR016371">
    <property type="entry name" value="RNA_pol_sigma-H_factor"/>
</dbReference>
<evidence type="ECO:0000256" key="3">
    <source>
        <dbReference type="ARBA" id="ARBA00023015"/>
    </source>
</evidence>
<dbReference type="InterPro" id="IPR016032">
    <property type="entry name" value="Sig_transdc_resp-reg_C-effctor"/>
</dbReference>
<evidence type="ECO:0000256" key="4">
    <source>
        <dbReference type="ARBA" id="ARBA00023082"/>
    </source>
</evidence>
<evidence type="ECO:0000259" key="10">
    <source>
        <dbReference type="Pfam" id="PF08281"/>
    </source>
</evidence>
<dbReference type="PIRSF" id="PIRSF002939">
    <property type="entry name" value="RNA_polymerase_sigma-H_factor"/>
    <property type="match status" value="1"/>
</dbReference>
<keyword evidence="3" id="KW-0805">Transcription regulation</keyword>
<dbReference type="Proteomes" id="UP000824249">
    <property type="component" value="Unassembled WGS sequence"/>
</dbReference>
<keyword evidence="5" id="KW-0238">DNA-binding</keyword>